<reference evidence="1" key="1">
    <citation type="submission" date="2025-08" db="UniProtKB">
        <authorList>
            <consortium name="Ensembl"/>
        </authorList>
    </citation>
    <scope>IDENTIFICATION</scope>
</reference>
<evidence type="ECO:0000313" key="2">
    <source>
        <dbReference type="Proteomes" id="UP000472271"/>
    </source>
</evidence>
<dbReference type="Proteomes" id="UP000472271">
    <property type="component" value="Unassembled WGS sequence"/>
</dbReference>
<evidence type="ECO:0008006" key="3">
    <source>
        <dbReference type="Google" id="ProtNLM"/>
    </source>
</evidence>
<dbReference type="InParanoid" id="A0A673BES9"/>
<dbReference type="AlphaFoldDB" id="A0A673BES9"/>
<name>A0A673BES9_9TELE</name>
<evidence type="ECO:0000313" key="1">
    <source>
        <dbReference type="Ensembl" id="ENSSORP00005040265.1"/>
    </source>
</evidence>
<accession>A0A673BES9</accession>
<proteinExistence type="predicted"/>
<reference evidence="1" key="2">
    <citation type="submission" date="2025-09" db="UniProtKB">
        <authorList>
            <consortium name="Ensembl"/>
        </authorList>
    </citation>
    <scope>IDENTIFICATION</scope>
</reference>
<keyword evidence="2" id="KW-1185">Reference proteome</keyword>
<protein>
    <recommendedName>
        <fullName evidence="3">HECT domain-containing protein</fullName>
    </recommendedName>
</protein>
<organism evidence="1 2">
    <name type="scientific">Sphaeramia orbicularis</name>
    <name type="common">orbiculate cardinalfish</name>
    <dbReference type="NCBI Taxonomy" id="375764"/>
    <lineage>
        <taxon>Eukaryota</taxon>
        <taxon>Metazoa</taxon>
        <taxon>Chordata</taxon>
        <taxon>Craniata</taxon>
        <taxon>Vertebrata</taxon>
        <taxon>Euteleostomi</taxon>
        <taxon>Actinopterygii</taxon>
        <taxon>Neopterygii</taxon>
        <taxon>Teleostei</taxon>
        <taxon>Neoteleostei</taxon>
        <taxon>Acanthomorphata</taxon>
        <taxon>Gobiaria</taxon>
        <taxon>Kurtiformes</taxon>
        <taxon>Apogonoidei</taxon>
        <taxon>Apogonidae</taxon>
        <taxon>Apogoninae</taxon>
        <taxon>Sphaeramia</taxon>
    </lineage>
</organism>
<dbReference type="Ensembl" id="ENSSORT00005041302.1">
    <property type="protein sequence ID" value="ENSSORP00005040265.1"/>
    <property type="gene ID" value="ENSSORG00005018785.1"/>
</dbReference>
<sequence>CVCGLLTEGCSIQQNRIPCTCSNTPLWVSVYVEYLVMILFALILCSQVDSHYILSHLAPDMSPQGSGKHKEESKILEYFQDFLLELEDAQPEDEDEETPSVPAVMQWMTGQAHKHLFVSEREQFKIAIRFDHNCEEHMPGHTICFPIVSACTNTVTLPTAHLGNYESFKSNVLTAMKFGASFDRV</sequence>